<name>A0A137PDA6_CONC2</name>
<evidence type="ECO:0000256" key="10">
    <source>
        <dbReference type="ARBA" id="ARBA00022726"/>
    </source>
</evidence>
<evidence type="ECO:0000313" key="15">
    <source>
        <dbReference type="EMBL" id="KXN72955.1"/>
    </source>
</evidence>
<comment type="cofactor">
    <cofactor evidence="1 13">
        <name>Mg(2+)</name>
        <dbReference type="ChEBI" id="CHEBI:18420"/>
    </cofactor>
</comment>
<dbReference type="CDD" id="cd06223">
    <property type="entry name" value="PRTases_typeI"/>
    <property type="match status" value="1"/>
</dbReference>
<reference evidence="15 16" key="1">
    <citation type="journal article" date="2015" name="Genome Biol. Evol.">
        <title>Phylogenomic analyses indicate that early fungi evolved digesting cell walls of algal ancestors of land plants.</title>
        <authorList>
            <person name="Chang Y."/>
            <person name="Wang S."/>
            <person name="Sekimoto S."/>
            <person name="Aerts A.L."/>
            <person name="Choi C."/>
            <person name="Clum A."/>
            <person name="LaButti K.M."/>
            <person name="Lindquist E.A."/>
            <person name="Yee Ngan C."/>
            <person name="Ohm R.A."/>
            <person name="Salamov A.A."/>
            <person name="Grigoriev I.V."/>
            <person name="Spatafora J.W."/>
            <person name="Berbee M.L."/>
        </authorList>
    </citation>
    <scope>NUCLEOTIDE SEQUENCE [LARGE SCALE GENOMIC DNA]</scope>
    <source>
        <strain evidence="15 16">NRRL 28638</strain>
    </source>
</reference>
<dbReference type="GO" id="GO:0005829">
    <property type="term" value="C:cytosol"/>
    <property type="evidence" value="ECO:0007669"/>
    <property type="project" value="TreeGrafter"/>
</dbReference>
<evidence type="ECO:0000256" key="8">
    <source>
        <dbReference type="ARBA" id="ARBA00022679"/>
    </source>
</evidence>
<evidence type="ECO:0000313" key="16">
    <source>
        <dbReference type="Proteomes" id="UP000070444"/>
    </source>
</evidence>
<gene>
    <name evidence="15" type="ORF">CONCODRAFT_81283</name>
</gene>
<dbReference type="EMBL" id="KQ964443">
    <property type="protein sequence ID" value="KXN72955.1"/>
    <property type="molecule type" value="Genomic_DNA"/>
</dbReference>
<keyword evidence="9 13" id="KW-0479">Metal-binding</keyword>
<evidence type="ECO:0000256" key="3">
    <source>
        <dbReference type="ARBA" id="ARBA00004669"/>
    </source>
</evidence>
<dbReference type="OMA" id="MQWRVAP"/>
<proteinExistence type="inferred from homology"/>
<dbReference type="FunFam" id="3.40.50.2020:FF:000053">
    <property type="entry name" value="Hypoxanthine phosphoribosyltransferase"/>
    <property type="match status" value="1"/>
</dbReference>
<evidence type="ECO:0000256" key="5">
    <source>
        <dbReference type="ARBA" id="ARBA00011895"/>
    </source>
</evidence>
<dbReference type="PANTHER" id="PTHR43340:SF1">
    <property type="entry name" value="HYPOXANTHINE PHOSPHORIBOSYLTRANSFERASE"/>
    <property type="match status" value="1"/>
</dbReference>
<dbReference type="GO" id="GO:0032264">
    <property type="term" value="P:IMP salvage"/>
    <property type="evidence" value="ECO:0007669"/>
    <property type="project" value="UniProtKB-UniPathway"/>
</dbReference>
<dbReference type="InterPro" id="IPR029057">
    <property type="entry name" value="PRTase-like"/>
</dbReference>
<dbReference type="InterPro" id="IPR000836">
    <property type="entry name" value="PRTase_dom"/>
</dbReference>
<evidence type="ECO:0000256" key="4">
    <source>
        <dbReference type="ARBA" id="ARBA00008391"/>
    </source>
</evidence>
<dbReference type="GO" id="GO:0046100">
    <property type="term" value="P:hypoxanthine metabolic process"/>
    <property type="evidence" value="ECO:0007669"/>
    <property type="project" value="TreeGrafter"/>
</dbReference>
<dbReference type="InterPro" id="IPR005904">
    <property type="entry name" value="Hxn_phspho_trans"/>
</dbReference>
<dbReference type="GO" id="GO:0032263">
    <property type="term" value="P:GMP salvage"/>
    <property type="evidence" value="ECO:0007669"/>
    <property type="project" value="TreeGrafter"/>
</dbReference>
<evidence type="ECO:0000256" key="9">
    <source>
        <dbReference type="ARBA" id="ARBA00022723"/>
    </source>
</evidence>
<keyword evidence="8 13" id="KW-0808">Transferase</keyword>
<feature type="domain" description="Phosphoribosyltransferase" evidence="14">
    <location>
        <begin position="41"/>
        <end position="195"/>
    </location>
</feature>
<dbReference type="InterPro" id="IPR050408">
    <property type="entry name" value="HGPRT"/>
</dbReference>
<dbReference type="AlphaFoldDB" id="A0A137PDA6"/>
<evidence type="ECO:0000256" key="11">
    <source>
        <dbReference type="ARBA" id="ARBA00022741"/>
    </source>
</evidence>
<dbReference type="UniPathway" id="UPA00591">
    <property type="reaction ID" value="UER00648"/>
</dbReference>
<keyword evidence="16" id="KW-1185">Reference proteome</keyword>
<evidence type="ECO:0000256" key="13">
    <source>
        <dbReference type="RuleBase" id="RU364099"/>
    </source>
</evidence>
<dbReference type="PANTHER" id="PTHR43340">
    <property type="entry name" value="HYPOXANTHINE-GUANINE PHOSPHORIBOSYLTRANSFERASE"/>
    <property type="match status" value="1"/>
</dbReference>
<evidence type="ECO:0000256" key="7">
    <source>
        <dbReference type="ARBA" id="ARBA00022676"/>
    </source>
</evidence>
<evidence type="ECO:0000256" key="1">
    <source>
        <dbReference type="ARBA" id="ARBA00001946"/>
    </source>
</evidence>
<dbReference type="SUPFAM" id="SSF53271">
    <property type="entry name" value="PRTase-like"/>
    <property type="match status" value="1"/>
</dbReference>
<dbReference type="STRING" id="796925.A0A137PDA6"/>
<comment type="subcellular location">
    <subcellularLocation>
        <location evidence="2 13">Cytoplasm</location>
    </subcellularLocation>
</comment>
<evidence type="ECO:0000256" key="12">
    <source>
        <dbReference type="ARBA" id="ARBA00022842"/>
    </source>
</evidence>
<comment type="pathway">
    <text evidence="3 13">Purine metabolism; IMP biosynthesis via salvage pathway; IMP from hypoxanthine: step 1/1.</text>
</comment>
<dbReference type="NCBIfam" id="TIGR01203">
    <property type="entry name" value="HGPRTase"/>
    <property type="match status" value="1"/>
</dbReference>
<comment type="similarity">
    <text evidence="4 13">Belongs to the purine/pyrimidine phosphoribosyltransferase family.</text>
</comment>
<dbReference type="GO" id="GO:0004422">
    <property type="term" value="F:hypoxanthine phosphoribosyltransferase activity"/>
    <property type="evidence" value="ECO:0007669"/>
    <property type="project" value="InterPro"/>
</dbReference>
<dbReference type="Gene3D" id="3.40.50.2020">
    <property type="match status" value="1"/>
</dbReference>
<keyword evidence="10 13" id="KW-0660">Purine salvage</keyword>
<dbReference type="EC" id="2.4.2.8" evidence="5 13"/>
<protein>
    <recommendedName>
        <fullName evidence="5 13">Hypoxanthine phosphoribosyltransferase</fullName>
        <ecNumber evidence="5 13">2.4.2.8</ecNumber>
    </recommendedName>
</protein>
<evidence type="ECO:0000256" key="6">
    <source>
        <dbReference type="ARBA" id="ARBA00022490"/>
    </source>
</evidence>
<dbReference type="Pfam" id="PF00156">
    <property type="entry name" value="Pribosyltran"/>
    <property type="match status" value="1"/>
</dbReference>
<keyword evidence="11 13" id="KW-0547">Nucleotide-binding</keyword>
<evidence type="ECO:0000256" key="2">
    <source>
        <dbReference type="ARBA" id="ARBA00004496"/>
    </source>
</evidence>
<accession>A0A137PDA6</accession>
<dbReference type="GO" id="GO:0006178">
    <property type="term" value="P:guanine salvage"/>
    <property type="evidence" value="ECO:0007669"/>
    <property type="project" value="TreeGrafter"/>
</dbReference>
<keyword evidence="7 13" id="KW-0328">Glycosyltransferase</keyword>
<dbReference type="GO" id="GO:0006166">
    <property type="term" value="P:purine ribonucleoside salvage"/>
    <property type="evidence" value="ECO:0007669"/>
    <property type="project" value="UniProtKB-KW"/>
</dbReference>
<comment type="catalytic activity">
    <reaction evidence="13">
        <text>IMP + diphosphate = hypoxanthine + 5-phospho-alpha-D-ribose 1-diphosphate</text>
        <dbReference type="Rhea" id="RHEA:17973"/>
        <dbReference type="ChEBI" id="CHEBI:17368"/>
        <dbReference type="ChEBI" id="CHEBI:33019"/>
        <dbReference type="ChEBI" id="CHEBI:58017"/>
        <dbReference type="ChEBI" id="CHEBI:58053"/>
        <dbReference type="EC" id="2.4.2.8"/>
    </reaction>
</comment>
<keyword evidence="12 13" id="KW-0460">Magnesium</keyword>
<sequence length="219" mass="24752">MATETRWIDVTTESFNYSLDHFVIPQHYEKDVSSIMIPHGIIMDRIQKLAKTIVQDSKGPLVVCCVLKGGHQFFADLVNEIKKCNTVLGESVPLSLEFIKVKSYHNTESTGEVQISLSEKDLQEFKGKNLLIVEDIIDTGSTMVKLLKKLEDYKPASVRVSSLLIKKTPKSNGYIPEYVGFAIPDEFVVGYALDYNEYFRDLDHICVISEHGKVAYAQK</sequence>
<keyword evidence="6 13" id="KW-0963">Cytoplasm</keyword>
<organism evidence="15 16">
    <name type="scientific">Conidiobolus coronatus (strain ATCC 28846 / CBS 209.66 / NRRL 28638)</name>
    <name type="common">Delacroixia coronata</name>
    <dbReference type="NCBI Taxonomy" id="796925"/>
    <lineage>
        <taxon>Eukaryota</taxon>
        <taxon>Fungi</taxon>
        <taxon>Fungi incertae sedis</taxon>
        <taxon>Zoopagomycota</taxon>
        <taxon>Entomophthoromycotina</taxon>
        <taxon>Entomophthoromycetes</taxon>
        <taxon>Entomophthorales</taxon>
        <taxon>Ancylistaceae</taxon>
        <taxon>Conidiobolus</taxon>
    </lineage>
</organism>
<dbReference type="OrthoDB" id="9449045at2759"/>
<dbReference type="GO" id="GO:0000166">
    <property type="term" value="F:nucleotide binding"/>
    <property type="evidence" value="ECO:0007669"/>
    <property type="project" value="UniProtKB-KW"/>
</dbReference>
<dbReference type="Proteomes" id="UP000070444">
    <property type="component" value="Unassembled WGS sequence"/>
</dbReference>
<dbReference type="GO" id="GO:0000287">
    <property type="term" value="F:magnesium ion binding"/>
    <property type="evidence" value="ECO:0007669"/>
    <property type="project" value="TreeGrafter"/>
</dbReference>
<evidence type="ECO:0000259" key="14">
    <source>
        <dbReference type="Pfam" id="PF00156"/>
    </source>
</evidence>